<feature type="transmembrane region" description="Helical" evidence="9">
    <location>
        <begin position="257"/>
        <end position="284"/>
    </location>
</feature>
<feature type="transmembrane region" description="Helical" evidence="9">
    <location>
        <begin position="33"/>
        <end position="53"/>
    </location>
</feature>
<feature type="transmembrane region" description="Helical" evidence="9">
    <location>
        <begin position="153"/>
        <end position="175"/>
    </location>
</feature>
<keyword evidence="3" id="KW-1003">Cell membrane</keyword>
<protein>
    <submittedName>
        <fullName evidence="12">Lipid A ABC transporter permease/ATP-binding protein</fullName>
    </submittedName>
</protein>
<dbReference type="Gene3D" id="3.40.50.300">
    <property type="entry name" value="P-loop containing nucleotide triphosphate hydrolases"/>
    <property type="match status" value="1"/>
</dbReference>
<reference evidence="12" key="1">
    <citation type="submission" date="2022-12" db="EMBL/GenBank/DDBJ databases">
        <title>Reference genome sequencing for broad-spectrum identification of bacterial and archaeal isolates by mass spectrometry.</title>
        <authorList>
            <person name="Sekiguchi Y."/>
            <person name="Tourlousse D.M."/>
        </authorList>
    </citation>
    <scope>NUCLEOTIDE SEQUENCE</scope>
    <source>
        <strain evidence="12">ASRB1</strain>
    </source>
</reference>
<dbReference type="InterPro" id="IPR011527">
    <property type="entry name" value="ABC1_TM_dom"/>
</dbReference>
<dbReference type="SUPFAM" id="SSF52540">
    <property type="entry name" value="P-loop containing nucleoside triphosphate hydrolases"/>
    <property type="match status" value="1"/>
</dbReference>
<dbReference type="AlphaFoldDB" id="A0A9W6D0N4"/>
<evidence type="ECO:0000256" key="8">
    <source>
        <dbReference type="ARBA" id="ARBA00023136"/>
    </source>
</evidence>
<dbReference type="InterPro" id="IPR003593">
    <property type="entry name" value="AAA+_ATPase"/>
</dbReference>
<evidence type="ECO:0000256" key="3">
    <source>
        <dbReference type="ARBA" id="ARBA00022475"/>
    </source>
</evidence>
<evidence type="ECO:0000313" key="12">
    <source>
        <dbReference type="EMBL" id="GLI33133.1"/>
    </source>
</evidence>
<dbReference type="InterPro" id="IPR036640">
    <property type="entry name" value="ABC1_TM_sf"/>
</dbReference>
<gene>
    <name evidence="12" type="ORF">DAMNIGENAA_05660</name>
</gene>
<dbReference type="FunFam" id="3.40.50.300:FF:000221">
    <property type="entry name" value="Multidrug ABC transporter ATP-binding protein"/>
    <property type="match status" value="1"/>
</dbReference>
<dbReference type="Gene3D" id="1.20.1560.10">
    <property type="entry name" value="ABC transporter type 1, transmembrane domain"/>
    <property type="match status" value="1"/>
</dbReference>
<keyword evidence="5" id="KW-0547">Nucleotide-binding</keyword>
<dbReference type="PANTHER" id="PTHR43394:SF1">
    <property type="entry name" value="ATP-BINDING CASSETTE SUB-FAMILY B MEMBER 10, MITOCHONDRIAL"/>
    <property type="match status" value="1"/>
</dbReference>
<evidence type="ECO:0000256" key="4">
    <source>
        <dbReference type="ARBA" id="ARBA00022692"/>
    </source>
</evidence>
<dbReference type="CDD" id="cd18544">
    <property type="entry name" value="ABC_6TM_TmrA_like"/>
    <property type="match status" value="1"/>
</dbReference>
<keyword evidence="2" id="KW-0813">Transport</keyword>
<dbReference type="Proteomes" id="UP001144372">
    <property type="component" value="Unassembled WGS sequence"/>
</dbReference>
<feature type="transmembrane region" description="Helical" evidence="9">
    <location>
        <begin position="82"/>
        <end position="103"/>
    </location>
</feature>
<dbReference type="PROSITE" id="PS00211">
    <property type="entry name" value="ABC_TRANSPORTER_1"/>
    <property type="match status" value="1"/>
</dbReference>
<dbReference type="Pfam" id="PF00005">
    <property type="entry name" value="ABC_tran"/>
    <property type="match status" value="1"/>
</dbReference>
<comment type="caution">
    <text evidence="12">The sequence shown here is derived from an EMBL/GenBank/DDBJ whole genome shotgun (WGS) entry which is preliminary data.</text>
</comment>
<evidence type="ECO:0000256" key="7">
    <source>
        <dbReference type="ARBA" id="ARBA00022989"/>
    </source>
</evidence>
<keyword evidence="6" id="KW-0067">ATP-binding</keyword>
<dbReference type="InterPro" id="IPR017871">
    <property type="entry name" value="ABC_transporter-like_CS"/>
</dbReference>
<dbReference type="PROSITE" id="PS50929">
    <property type="entry name" value="ABC_TM1F"/>
    <property type="match status" value="1"/>
</dbReference>
<dbReference type="PROSITE" id="PS50893">
    <property type="entry name" value="ABC_TRANSPORTER_2"/>
    <property type="match status" value="1"/>
</dbReference>
<keyword evidence="13" id="KW-1185">Reference proteome</keyword>
<dbReference type="SMART" id="SM00382">
    <property type="entry name" value="AAA"/>
    <property type="match status" value="1"/>
</dbReference>
<dbReference type="GO" id="GO:0015421">
    <property type="term" value="F:ABC-type oligopeptide transporter activity"/>
    <property type="evidence" value="ECO:0007669"/>
    <property type="project" value="TreeGrafter"/>
</dbReference>
<evidence type="ECO:0000259" key="11">
    <source>
        <dbReference type="PROSITE" id="PS50929"/>
    </source>
</evidence>
<sequence>MNHEYGYFEDDHIGHIGDIRLWRHLLAFVLPQWRWVALAVFLSIGITAATLALPRLVQMGMDRYIVDASLEMGQRIDGLTKLGSIFLLVVLAGFIVNFFQVMVLEWTGQRVMHALRQRLFHHILELNLSFFHRHPVGRLVTRLTNDIQNMYEMFTSVIVTLFNDGVKLIGILGILFWMNWRLALILSLTFPVMLVITLYFGRLSRDAFRQIRTHLAAINAYIQEAVSGISVIQIFLRERDTLRKFNELNDRYFRSTFYQIRIFGIFIPLIEVVSSVSMALIIWYGGGEILREHMTIGVLTAFISYMRLFFQPLRELSQKYSIVQSAMASAERIFHLLENKEILPMPSQPVSPPKVDGEIAFEHVDFEYEPDQPVIRDLSFHVQPGETLAVVGATGSGKTTLINLLERLYDPLRGRITIDGQDLRELDLHWLRDQIGLVMQDVFIVPGTVRENILLDRRISDEELDRIVHLSQLSELVKNLPEGLETKIGEGAMDFSAGQKQLLAFARVLARNPRILVLDEATANVDTGTEMLIEQAIQVAMAHRTSIVIAHRLSTIRRADRILVLDQGRIVEQGTHEDLMSRNGLYYHLQILQNGNHRGDAPGLFQGDAERNAFT</sequence>
<evidence type="ECO:0000256" key="5">
    <source>
        <dbReference type="ARBA" id="ARBA00022741"/>
    </source>
</evidence>
<dbReference type="InterPro" id="IPR027417">
    <property type="entry name" value="P-loop_NTPase"/>
</dbReference>
<dbReference type="InterPro" id="IPR039421">
    <property type="entry name" value="Type_1_exporter"/>
</dbReference>
<accession>A0A9W6D0N4</accession>
<feature type="transmembrane region" description="Helical" evidence="9">
    <location>
        <begin position="182"/>
        <end position="201"/>
    </location>
</feature>
<dbReference type="GO" id="GO:0005524">
    <property type="term" value="F:ATP binding"/>
    <property type="evidence" value="ECO:0007669"/>
    <property type="project" value="UniProtKB-KW"/>
</dbReference>
<dbReference type="GO" id="GO:0016887">
    <property type="term" value="F:ATP hydrolysis activity"/>
    <property type="evidence" value="ECO:0007669"/>
    <property type="project" value="InterPro"/>
</dbReference>
<evidence type="ECO:0000256" key="2">
    <source>
        <dbReference type="ARBA" id="ARBA00022448"/>
    </source>
</evidence>
<dbReference type="InterPro" id="IPR003439">
    <property type="entry name" value="ABC_transporter-like_ATP-bd"/>
</dbReference>
<keyword evidence="4 9" id="KW-0812">Transmembrane</keyword>
<keyword evidence="8 9" id="KW-0472">Membrane</keyword>
<feature type="domain" description="ABC transporter" evidence="10">
    <location>
        <begin position="359"/>
        <end position="592"/>
    </location>
</feature>
<feature type="domain" description="ABC transmembrane type-1" evidence="11">
    <location>
        <begin position="37"/>
        <end position="325"/>
    </location>
</feature>
<proteinExistence type="predicted"/>
<comment type="subcellular location">
    <subcellularLocation>
        <location evidence="1">Cell membrane</location>
        <topology evidence="1">Multi-pass membrane protein</topology>
    </subcellularLocation>
</comment>
<dbReference type="RefSeq" id="WP_281792150.1">
    <property type="nucleotide sequence ID" value="NZ_BSDR01000001.1"/>
</dbReference>
<dbReference type="SUPFAM" id="SSF90123">
    <property type="entry name" value="ABC transporter transmembrane region"/>
    <property type="match status" value="1"/>
</dbReference>
<dbReference type="GO" id="GO:0005886">
    <property type="term" value="C:plasma membrane"/>
    <property type="evidence" value="ECO:0007669"/>
    <property type="project" value="UniProtKB-SubCell"/>
</dbReference>
<feature type="transmembrane region" description="Helical" evidence="9">
    <location>
        <begin position="213"/>
        <end position="236"/>
    </location>
</feature>
<dbReference type="Pfam" id="PF00664">
    <property type="entry name" value="ABC_membrane"/>
    <property type="match status" value="1"/>
</dbReference>
<evidence type="ECO:0000259" key="10">
    <source>
        <dbReference type="PROSITE" id="PS50893"/>
    </source>
</evidence>
<keyword evidence="7 9" id="KW-1133">Transmembrane helix</keyword>
<dbReference type="PANTHER" id="PTHR43394">
    <property type="entry name" value="ATP-DEPENDENT PERMEASE MDL1, MITOCHONDRIAL"/>
    <property type="match status" value="1"/>
</dbReference>
<evidence type="ECO:0000256" key="6">
    <source>
        <dbReference type="ARBA" id="ARBA00022840"/>
    </source>
</evidence>
<evidence type="ECO:0000256" key="9">
    <source>
        <dbReference type="SAM" id="Phobius"/>
    </source>
</evidence>
<evidence type="ECO:0000313" key="13">
    <source>
        <dbReference type="Proteomes" id="UP001144372"/>
    </source>
</evidence>
<dbReference type="EMBL" id="BSDR01000001">
    <property type="protein sequence ID" value="GLI33133.1"/>
    <property type="molecule type" value="Genomic_DNA"/>
</dbReference>
<evidence type="ECO:0000256" key="1">
    <source>
        <dbReference type="ARBA" id="ARBA00004651"/>
    </source>
</evidence>
<organism evidence="12 13">
    <name type="scientific">Desulforhabdus amnigena</name>
    <dbReference type="NCBI Taxonomy" id="40218"/>
    <lineage>
        <taxon>Bacteria</taxon>
        <taxon>Pseudomonadati</taxon>
        <taxon>Thermodesulfobacteriota</taxon>
        <taxon>Syntrophobacteria</taxon>
        <taxon>Syntrophobacterales</taxon>
        <taxon>Syntrophobacteraceae</taxon>
        <taxon>Desulforhabdus</taxon>
    </lineage>
</organism>
<name>A0A9W6D0N4_9BACT</name>